<dbReference type="OrthoDB" id="321327at2"/>
<dbReference type="EMBL" id="LHPH01000022">
    <property type="protein sequence ID" value="KPH59957.1"/>
    <property type="molecule type" value="Genomic_DNA"/>
</dbReference>
<comment type="caution">
    <text evidence="4">The sequence shown here is derived from an EMBL/GenBank/DDBJ whole genome shotgun (WGS) entry which is preliminary data.</text>
</comment>
<dbReference type="AlphaFoldDB" id="A0A0N1EGG5"/>
<dbReference type="PANTHER" id="PTHR43212:SF3">
    <property type="entry name" value="QUERCETIN 2,3-DIOXYGENASE"/>
    <property type="match status" value="1"/>
</dbReference>
<comment type="similarity">
    <text evidence="1 2">Belongs to the pirin family.</text>
</comment>
<keyword evidence="5" id="KW-1185">Reference proteome</keyword>
<feature type="domain" description="Pirin N-terminal" evidence="3">
    <location>
        <begin position="57"/>
        <end position="122"/>
    </location>
</feature>
<proteinExistence type="inferred from homology"/>
<accession>A0A0N1EGG5</accession>
<dbReference type="InterPro" id="IPR014710">
    <property type="entry name" value="RmlC-like_jellyroll"/>
</dbReference>
<name>A0A0N1EGG5_9GAMM</name>
<evidence type="ECO:0000313" key="4">
    <source>
        <dbReference type="EMBL" id="KPH59957.1"/>
    </source>
</evidence>
<dbReference type="InterPro" id="IPR012093">
    <property type="entry name" value="Pirin"/>
</dbReference>
<dbReference type="InterPro" id="IPR011051">
    <property type="entry name" value="RmlC_Cupin_sf"/>
</dbReference>
<evidence type="ECO:0000313" key="5">
    <source>
        <dbReference type="Proteomes" id="UP000037848"/>
    </source>
</evidence>
<dbReference type="RefSeq" id="WP_054206060.1">
    <property type="nucleotide sequence ID" value="NZ_LHPH01000022.1"/>
</dbReference>
<gene>
    <name evidence="4" type="ORF">ADS77_16355</name>
</gene>
<sequence>MKVLSRDSLKLGGFAGITEHRLVTDSRVFGARKKPETFEGFGNMVYLADARYNPLGSSGMHPHSEIDVISIIIEGRVSHEGSMEHGKDLIAGDVQVQRAGGEGFNHNEINPDNKQNRMLQVWALPEQNGQPADYKAYTPSKSGVTRIYGGDNNQHTTFNSHTVMEIVHLQASESMQIAQENFTYIISGAAVADNLTIGTDAETTSLNEGDLISSQGILFLAKTDLHMLVVKKLTD</sequence>
<evidence type="ECO:0000259" key="3">
    <source>
        <dbReference type="Pfam" id="PF02678"/>
    </source>
</evidence>
<reference evidence="4 5" key="1">
    <citation type="submission" date="2015-08" db="EMBL/GenBank/DDBJ databases">
        <title>Draft Genome Sequence of Pseudoalteromonas porphyrae UCD-SED14.</title>
        <authorList>
            <person name="Coil D.A."/>
            <person name="Jospin G."/>
            <person name="Lee R.D."/>
            <person name="Eisen J.A."/>
        </authorList>
    </citation>
    <scope>NUCLEOTIDE SEQUENCE [LARGE SCALE GENOMIC DNA]</scope>
    <source>
        <strain evidence="4 5">UCD-SED14</strain>
    </source>
</reference>
<evidence type="ECO:0000256" key="1">
    <source>
        <dbReference type="ARBA" id="ARBA00008416"/>
    </source>
</evidence>
<dbReference type="Proteomes" id="UP000037848">
    <property type="component" value="Unassembled WGS sequence"/>
</dbReference>
<dbReference type="PANTHER" id="PTHR43212">
    <property type="entry name" value="QUERCETIN 2,3-DIOXYGENASE"/>
    <property type="match status" value="1"/>
</dbReference>
<dbReference type="SUPFAM" id="SSF51182">
    <property type="entry name" value="RmlC-like cupins"/>
    <property type="match status" value="1"/>
</dbReference>
<dbReference type="Gene3D" id="2.60.120.10">
    <property type="entry name" value="Jelly Rolls"/>
    <property type="match status" value="1"/>
</dbReference>
<dbReference type="InterPro" id="IPR003829">
    <property type="entry name" value="Pirin_N_dom"/>
</dbReference>
<dbReference type="Pfam" id="PF02678">
    <property type="entry name" value="Pirin"/>
    <property type="match status" value="1"/>
</dbReference>
<organism evidence="4 5">
    <name type="scientific">Pseudoalteromonas porphyrae</name>
    <dbReference type="NCBI Taxonomy" id="187330"/>
    <lineage>
        <taxon>Bacteria</taxon>
        <taxon>Pseudomonadati</taxon>
        <taxon>Pseudomonadota</taxon>
        <taxon>Gammaproteobacteria</taxon>
        <taxon>Alteromonadales</taxon>
        <taxon>Pseudoalteromonadaceae</taxon>
        <taxon>Pseudoalteromonas</taxon>
    </lineage>
</organism>
<dbReference type="PATRIC" id="fig|187330.3.peg.1911"/>
<protein>
    <submittedName>
        <fullName evidence="4">Pilus assembly protein</fullName>
    </submittedName>
</protein>
<evidence type="ECO:0000256" key="2">
    <source>
        <dbReference type="RuleBase" id="RU003457"/>
    </source>
</evidence>